<dbReference type="OrthoDB" id="191139at2759"/>
<dbReference type="PANTHER" id="PTHR24124">
    <property type="entry name" value="ANKYRIN REPEAT FAMILY A"/>
    <property type="match status" value="1"/>
</dbReference>
<feature type="coiled-coil region" evidence="4">
    <location>
        <begin position="110"/>
        <end position="137"/>
    </location>
</feature>
<keyword evidence="2 3" id="KW-0040">ANK repeat</keyword>
<dbReference type="InterPro" id="IPR036770">
    <property type="entry name" value="Ankyrin_rpt-contain_sf"/>
</dbReference>
<evidence type="ECO:0000256" key="1">
    <source>
        <dbReference type="ARBA" id="ARBA00022737"/>
    </source>
</evidence>
<feature type="repeat" description="ANK" evidence="3">
    <location>
        <begin position="282"/>
        <end position="314"/>
    </location>
</feature>
<dbReference type="InterPro" id="IPR002110">
    <property type="entry name" value="Ankyrin_rpt"/>
</dbReference>
<keyword evidence="7" id="KW-1185">Reference proteome</keyword>
<evidence type="ECO:0000313" key="7">
    <source>
        <dbReference type="Proteomes" id="UP000800200"/>
    </source>
</evidence>
<proteinExistence type="predicted"/>
<name>A0A6A6DYL7_9PEZI</name>
<protein>
    <submittedName>
        <fullName evidence="6">Uncharacterized protein</fullName>
    </submittedName>
</protein>
<keyword evidence="4" id="KW-0175">Coiled coil</keyword>
<evidence type="ECO:0000256" key="5">
    <source>
        <dbReference type="SAM" id="MobiDB-lite"/>
    </source>
</evidence>
<feature type="region of interest" description="Disordered" evidence="5">
    <location>
        <begin position="174"/>
        <end position="220"/>
    </location>
</feature>
<evidence type="ECO:0000256" key="2">
    <source>
        <dbReference type="ARBA" id="ARBA00023043"/>
    </source>
</evidence>
<reference evidence="6" key="1">
    <citation type="journal article" date="2020" name="Stud. Mycol.">
        <title>101 Dothideomycetes genomes: a test case for predicting lifestyles and emergence of pathogens.</title>
        <authorList>
            <person name="Haridas S."/>
            <person name="Albert R."/>
            <person name="Binder M."/>
            <person name="Bloem J."/>
            <person name="Labutti K."/>
            <person name="Salamov A."/>
            <person name="Andreopoulos B."/>
            <person name="Baker S."/>
            <person name="Barry K."/>
            <person name="Bills G."/>
            <person name="Bluhm B."/>
            <person name="Cannon C."/>
            <person name="Castanera R."/>
            <person name="Culley D."/>
            <person name="Daum C."/>
            <person name="Ezra D."/>
            <person name="Gonzalez J."/>
            <person name="Henrissat B."/>
            <person name="Kuo A."/>
            <person name="Liang C."/>
            <person name="Lipzen A."/>
            <person name="Lutzoni F."/>
            <person name="Magnuson J."/>
            <person name="Mondo S."/>
            <person name="Nolan M."/>
            <person name="Ohm R."/>
            <person name="Pangilinan J."/>
            <person name="Park H.-J."/>
            <person name="Ramirez L."/>
            <person name="Alfaro M."/>
            <person name="Sun H."/>
            <person name="Tritt A."/>
            <person name="Yoshinaga Y."/>
            <person name="Zwiers L.-H."/>
            <person name="Turgeon B."/>
            <person name="Goodwin S."/>
            <person name="Spatafora J."/>
            <person name="Crous P."/>
            <person name="Grigoriev I."/>
        </authorList>
    </citation>
    <scope>NUCLEOTIDE SEQUENCE</scope>
    <source>
        <strain evidence="6">CBS 207.26</strain>
    </source>
</reference>
<dbReference type="PANTHER" id="PTHR24124:SF14">
    <property type="entry name" value="CHROMOSOME UNDETERMINED SCAFFOLD_25, WHOLE GENOME SHOTGUN SEQUENCE"/>
    <property type="match status" value="1"/>
</dbReference>
<evidence type="ECO:0000256" key="4">
    <source>
        <dbReference type="SAM" id="Coils"/>
    </source>
</evidence>
<dbReference type="EMBL" id="ML994642">
    <property type="protein sequence ID" value="KAF2183472.1"/>
    <property type="molecule type" value="Genomic_DNA"/>
</dbReference>
<feature type="region of interest" description="Disordered" evidence="5">
    <location>
        <begin position="362"/>
        <end position="388"/>
    </location>
</feature>
<sequence>MAEPVSSVLTLTTVSLVIIRKTAKFIQEAKDVDVLVQRLGTRLEDLGKVIKLVGSTCPDVDPRRGDPASFIREALTRCRNRLREVETLVKSLASQRSRTFVQRVVLKIKSDRSKKEIEEAIQDIERLHDQIHQAINCWNHQIISSIDRRTSEANRVALIQVPSTDLPNIEENEAVSPLSGTWSEAETAYETSIESRRTSTATRTSISSSSTRPRRSLPERDEAVLITDLDRNTEPVKKNSDWVEFHYQISVCDGNETRIRAIKEALDQHPERSRLVNSTDGSQRSPLHLAAQRGNVKLAKILLDFSADINAKDSQPCSVLDLAVSENKDAFVEFLLENNVDESAISKQNQFRFEEMKEAFELKNKSNSKSQRTSRKKTLARITSLRDK</sequence>
<gene>
    <name evidence="6" type="ORF">K469DRAFT_689937</name>
</gene>
<feature type="compositionally biased region" description="Low complexity" evidence="5">
    <location>
        <begin position="198"/>
        <end position="211"/>
    </location>
</feature>
<organism evidence="6 7">
    <name type="scientific">Zopfia rhizophila CBS 207.26</name>
    <dbReference type="NCBI Taxonomy" id="1314779"/>
    <lineage>
        <taxon>Eukaryota</taxon>
        <taxon>Fungi</taxon>
        <taxon>Dikarya</taxon>
        <taxon>Ascomycota</taxon>
        <taxon>Pezizomycotina</taxon>
        <taxon>Dothideomycetes</taxon>
        <taxon>Dothideomycetes incertae sedis</taxon>
        <taxon>Zopfiaceae</taxon>
        <taxon>Zopfia</taxon>
    </lineage>
</organism>
<dbReference type="PROSITE" id="PS50297">
    <property type="entry name" value="ANK_REP_REGION"/>
    <property type="match status" value="1"/>
</dbReference>
<evidence type="ECO:0000256" key="3">
    <source>
        <dbReference type="PROSITE-ProRule" id="PRU00023"/>
    </source>
</evidence>
<keyword evidence="1" id="KW-0677">Repeat</keyword>
<dbReference type="AlphaFoldDB" id="A0A6A6DYL7"/>
<dbReference type="PROSITE" id="PS50088">
    <property type="entry name" value="ANK_REPEAT"/>
    <property type="match status" value="1"/>
</dbReference>
<dbReference type="Gene3D" id="1.25.40.20">
    <property type="entry name" value="Ankyrin repeat-containing domain"/>
    <property type="match status" value="1"/>
</dbReference>
<evidence type="ECO:0000313" key="6">
    <source>
        <dbReference type="EMBL" id="KAF2183472.1"/>
    </source>
</evidence>
<dbReference type="SMART" id="SM00248">
    <property type="entry name" value="ANK"/>
    <property type="match status" value="2"/>
</dbReference>
<dbReference type="GO" id="GO:0010468">
    <property type="term" value="P:regulation of gene expression"/>
    <property type="evidence" value="ECO:0007669"/>
    <property type="project" value="TreeGrafter"/>
</dbReference>
<dbReference type="Pfam" id="PF12796">
    <property type="entry name" value="Ank_2"/>
    <property type="match status" value="1"/>
</dbReference>
<dbReference type="Proteomes" id="UP000800200">
    <property type="component" value="Unassembled WGS sequence"/>
</dbReference>
<accession>A0A6A6DYL7</accession>
<dbReference type="SUPFAM" id="SSF48403">
    <property type="entry name" value="Ankyrin repeat"/>
    <property type="match status" value="1"/>
</dbReference>
<dbReference type="GO" id="GO:0005634">
    <property type="term" value="C:nucleus"/>
    <property type="evidence" value="ECO:0007669"/>
    <property type="project" value="TreeGrafter"/>
</dbReference>